<dbReference type="RefSeq" id="WP_086650323.1">
    <property type="nucleotide sequence ID" value="NZ_JOMQ01000006.1"/>
</dbReference>
<feature type="domain" description="Transglutaminase-like" evidence="1">
    <location>
        <begin position="185"/>
        <end position="255"/>
    </location>
</feature>
<dbReference type="PANTHER" id="PTHR33490">
    <property type="entry name" value="BLR5614 PROTEIN-RELATED"/>
    <property type="match status" value="1"/>
</dbReference>
<accession>A0A1Z5YY62</accession>
<dbReference type="Pfam" id="PF08379">
    <property type="entry name" value="Bact_transglu_N"/>
    <property type="match status" value="1"/>
</dbReference>
<dbReference type="SUPFAM" id="SSF54001">
    <property type="entry name" value="Cysteine proteinases"/>
    <property type="match status" value="1"/>
</dbReference>
<dbReference type="SMART" id="SM00460">
    <property type="entry name" value="TGc"/>
    <property type="match status" value="1"/>
</dbReference>
<dbReference type="InterPro" id="IPR013589">
    <property type="entry name" value="Bac_transglu_N"/>
</dbReference>
<protein>
    <submittedName>
        <fullName evidence="2">Transglutaminase</fullName>
    </submittedName>
</protein>
<gene>
    <name evidence="2" type="ORF">HK14_12320</name>
</gene>
<dbReference type="InterPro" id="IPR038765">
    <property type="entry name" value="Papain-like_cys_pep_sf"/>
</dbReference>
<dbReference type="InterPro" id="IPR002931">
    <property type="entry name" value="Transglutaminase-like"/>
</dbReference>
<name>A0A1Z5YY62_9PROT</name>
<dbReference type="Pfam" id="PF01841">
    <property type="entry name" value="Transglut_core"/>
    <property type="match status" value="1"/>
</dbReference>
<comment type="caution">
    <text evidence="2">The sequence shown here is derived from an EMBL/GenBank/DDBJ whole genome shotgun (WGS) entry which is preliminary data.</text>
</comment>
<evidence type="ECO:0000313" key="3">
    <source>
        <dbReference type="Proteomes" id="UP000196086"/>
    </source>
</evidence>
<dbReference type="Proteomes" id="UP000196086">
    <property type="component" value="Unassembled WGS sequence"/>
</dbReference>
<reference evidence="2 3" key="1">
    <citation type="submission" date="2014-06" db="EMBL/GenBank/DDBJ databases">
        <authorList>
            <person name="Ju J."/>
            <person name="Zhang J."/>
        </authorList>
    </citation>
    <scope>NUCLEOTIDE SEQUENCE [LARGE SCALE GENOMIC DNA]</scope>
    <source>
        <strain evidence="2 3">DsW_47</strain>
    </source>
</reference>
<evidence type="ECO:0000313" key="2">
    <source>
        <dbReference type="EMBL" id="OUJ04251.1"/>
    </source>
</evidence>
<dbReference type="EMBL" id="JOMQ01000006">
    <property type="protein sequence ID" value="OUJ04251.1"/>
    <property type="molecule type" value="Genomic_DNA"/>
</dbReference>
<evidence type="ECO:0000259" key="1">
    <source>
        <dbReference type="SMART" id="SM00460"/>
    </source>
</evidence>
<dbReference type="OrthoDB" id="9804023at2"/>
<dbReference type="PANTHER" id="PTHR33490:SF1">
    <property type="entry name" value="SLL1233 PROTEIN"/>
    <property type="match status" value="1"/>
</dbReference>
<dbReference type="Gene3D" id="3.10.620.30">
    <property type="match status" value="1"/>
</dbReference>
<organism evidence="2 3">
    <name type="scientific">Acetobacter cibinongensis</name>
    <dbReference type="NCBI Taxonomy" id="146475"/>
    <lineage>
        <taxon>Bacteria</taxon>
        <taxon>Pseudomonadati</taxon>
        <taxon>Pseudomonadota</taxon>
        <taxon>Alphaproteobacteria</taxon>
        <taxon>Acetobacterales</taxon>
        <taxon>Acetobacteraceae</taxon>
        <taxon>Acetobacter</taxon>
    </lineage>
</organism>
<sequence>MSSYVRLHHHTRYRYDRPVMLGPQTIRLRPVTAALSAVSAYALRVAPPYSAQTWHHDGYGNMVAQVVFDQKVTFFDITVELQADLTPRDPLNFVVQEEALHWMHRSVQEPGFIQPFYGLEEREQALKPYFAPVQTGPQLQNFLQGWTVQAPTETVAMLIALNRALAARIRYQVRLVPGVWSAEETLERETGSCRDSAWLLVALLRELGFAARFVSGYLIQSCMNGEGVEALTCDLHAWAEAYLPGAGWIGFDTTSGLLTAQAHVGLAATVMPEEAAPVSGLLDACQAEMDVTMQAQRLFA</sequence>
<proteinExistence type="predicted"/>
<dbReference type="AlphaFoldDB" id="A0A1Z5YY62"/>